<evidence type="ECO:0000256" key="1">
    <source>
        <dbReference type="SAM" id="MobiDB-lite"/>
    </source>
</evidence>
<proteinExistence type="predicted"/>
<keyword evidence="2" id="KW-0812">Transmembrane</keyword>
<name>A0A2M8KF59_9BACT</name>
<evidence type="ECO:0000256" key="2">
    <source>
        <dbReference type="SAM" id="Phobius"/>
    </source>
</evidence>
<gene>
    <name evidence="3" type="ORF">COU81_00065</name>
</gene>
<feature type="transmembrane region" description="Helical" evidence="2">
    <location>
        <begin position="21"/>
        <end position="44"/>
    </location>
</feature>
<dbReference type="EMBL" id="PFDW01000003">
    <property type="protein sequence ID" value="PJE58557.1"/>
    <property type="molecule type" value="Genomic_DNA"/>
</dbReference>
<accession>A0A2M8KF59</accession>
<organism evidence="3 4">
    <name type="scientific">Candidatus Portnoybacteria bacterium CG10_big_fil_rev_8_21_14_0_10_36_7</name>
    <dbReference type="NCBI Taxonomy" id="1974812"/>
    <lineage>
        <taxon>Bacteria</taxon>
        <taxon>Candidatus Portnoyibacteriota</taxon>
    </lineage>
</organism>
<dbReference type="AlphaFoldDB" id="A0A2M8KF59"/>
<evidence type="ECO:0000313" key="4">
    <source>
        <dbReference type="Proteomes" id="UP000231450"/>
    </source>
</evidence>
<reference evidence="4" key="1">
    <citation type="submission" date="2017-09" db="EMBL/GenBank/DDBJ databases">
        <title>Depth-based differentiation of microbial function through sediment-hosted aquifers and enrichment of novel symbionts in the deep terrestrial subsurface.</title>
        <authorList>
            <person name="Probst A.J."/>
            <person name="Ladd B."/>
            <person name="Jarett J.K."/>
            <person name="Geller-Mcgrath D.E."/>
            <person name="Sieber C.M.K."/>
            <person name="Emerson J.B."/>
            <person name="Anantharaman K."/>
            <person name="Thomas B.C."/>
            <person name="Malmstrom R."/>
            <person name="Stieglmeier M."/>
            <person name="Klingl A."/>
            <person name="Woyke T."/>
            <person name="Ryan C.M."/>
            <person name="Banfield J.F."/>
        </authorList>
    </citation>
    <scope>NUCLEOTIDE SEQUENCE [LARGE SCALE GENOMIC DNA]</scope>
</reference>
<evidence type="ECO:0000313" key="3">
    <source>
        <dbReference type="EMBL" id="PJE58557.1"/>
    </source>
</evidence>
<comment type="caution">
    <text evidence="3">The sequence shown here is derived from an EMBL/GenBank/DDBJ whole genome shotgun (WGS) entry which is preliminary data.</text>
</comment>
<feature type="region of interest" description="Disordered" evidence="1">
    <location>
        <begin position="66"/>
        <end position="90"/>
    </location>
</feature>
<sequence>MLKNFRERFLREQLEKDERHTIEGFIALCVIIVLLVANIVYLNIFVLKKEAAKDIAIKPYTSGLENPQPTQSLTEQSLTITDSPTPTPTPQNFYSVVDTSAPKDYFIPLGSGTNNSTDWTDITGVQTIVDFGQYPNIKEVKFEASVTIRTGFVLIRLYNVTDKHTVWNSEMTLYDKTSAYLVSSPLSYDTGSKTYQVQMRNQLNATATLVQAKIHVILK</sequence>
<keyword evidence="2" id="KW-1133">Transmembrane helix</keyword>
<feature type="compositionally biased region" description="Polar residues" evidence="1">
    <location>
        <begin position="66"/>
        <end position="83"/>
    </location>
</feature>
<protein>
    <submittedName>
        <fullName evidence="3">Uncharacterized protein</fullName>
    </submittedName>
</protein>
<keyword evidence="2" id="KW-0472">Membrane</keyword>
<dbReference type="Proteomes" id="UP000231450">
    <property type="component" value="Unassembled WGS sequence"/>
</dbReference>